<protein>
    <submittedName>
        <fullName evidence="1">Uncharacterized protein</fullName>
    </submittedName>
</protein>
<proteinExistence type="predicted"/>
<dbReference type="AlphaFoldDB" id="A0A7V5PNQ3"/>
<gene>
    <name evidence="1" type="ORF">ENJ89_04750</name>
</gene>
<sequence>MKRLKFPKDVGKAFYSRKAIQKREGQTADKTEAQKIPQFSDRLMPTSQEIITQSIYHHIGCLG</sequence>
<evidence type="ECO:0000313" key="1">
    <source>
        <dbReference type="EMBL" id="HHJ52481.1"/>
    </source>
</evidence>
<dbReference type="Proteomes" id="UP000886124">
    <property type="component" value="Unassembled WGS sequence"/>
</dbReference>
<organism evidence="1">
    <name type="scientific">Caldithrix abyssi</name>
    <dbReference type="NCBI Taxonomy" id="187145"/>
    <lineage>
        <taxon>Bacteria</taxon>
        <taxon>Pseudomonadati</taxon>
        <taxon>Calditrichota</taxon>
        <taxon>Calditrichia</taxon>
        <taxon>Calditrichales</taxon>
        <taxon>Calditrichaceae</taxon>
        <taxon>Caldithrix</taxon>
    </lineage>
</organism>
<dbReference type="EMBL" id="DROD01000322">
    <property type="protein sequence ID" value="HHJ52481.1"/>
    <property type="molecule type" value="Genomic_DNA"/>
</dbReference>
<comment type="caution">
    <text evidence="1">The sequence shown here is derived from an EMBL/GenBank/DDBJ whole genome shotgun (WGS) entry which is preliminary data.</text>
</comment>
<reference evidence="1" key="1">
    <citation type="journal article" date="2020" name="mSystems">
        <title>Genome- and Community-Level Interaction Insights into Carbon Utilization and Element Cycling Functions of Hydrothermarchaeota in Hydrothermal Sediment.</title>
        <authorList>
            <person name="Zhou Z."/>
            <person name="Liu Y."/>
            <person name="Xu W."/>
            <person name="Pan J."/>
            <person name="Luo Z.H."/>
            <person name="Li M."/>
        </authorList>
    </citation>
    <scope>NUCLEOTIDE SEQUENCE [LARGE SCALE GENOMIC DNA]</scope>
    <source>
        <strain evidence="1">HyVt-527</strain>
    </source>
</reference>
<name>A0A7V5PNQ3_CALAY</name>
<accession>A0A7V5PNQ3</accession>